<name>A0A2S8SSN0_9BACT</name>
<comment type="caution">
    <text evidence="1">The sequence shown here is derived from an EMBL/GenBank/DDBJ whole genome shotgun (WGS) entry which is preliminary data.</text>
</comment>
<reference evidence="1 2" key="1">
    <citation type="journal article" date="2018" name="Syst. Appl. Microbiol.">
        <title>Abditibacterium utsteinense sp. nov., the first cultivated member of candidate phylum FBP, isolated from ice-free Antarctic soil samples.</title>
        <authorList>
            <person name="Tahon G."/>
            <person name="Tytgat B."/>
            <person name="Lebbe L."/>
            <person name="Carlier A."/>
            <person name="Willems A."/>
        </authorList>
    </citation>
    <scope>NUCLEOTIDE SEQUENCE [LARGE SCALE GENOMIC DNA]</scope>
    <source>
        <strain evidence="1 2">LMG 29911</strain>
    </source>
</reference>
<organism evidence="1 2">
    <name type="scientific">Abditibacterium utsteinense</name>
    <dbReference type="NCBI Taxonomy" id="1960156"/>
    <lineage>
        <taxon>Bacteria</taxon>
        <taxon>Pseudomonadati</taxon>
        <taxon>Abditibacteriota</taxon>
        <taxon>Abditibacteriia</taxon>
        <taxon>Abditibacteriales</taxon>
        <taxon>Abditibacteriaceae</taxon>
        <taxon>Abditibacterium</taxon>
    </lineage>
</organism>
<keyword evidence="2" id="KW-1185">Reference proteome</keyword>
<evidence type="ECO:0000313" key="2">
    <source>
        <dbReference type="Proteomes" id="UP000237684"/>
    </source>
</evidence>
<evidence type="ECO:0008006" key="3">
    <source>
        <dbReference type="Google" id="ProtNLM"/>
    </source>
</evidence>
<dbReference type="EMBL" id="NIGF01000008">
    <property type="protein sequence ID" value="PQV63822.1"/>
    <property type="molecule type" value="Genomic_DNA"/>
</dbReference>
<proteinExistence type="predicted"/>
<dbReference type="AlphaFoldDB" id="A0A2S8SSN0"/>
<gene>
    <name evidence="1" type="ORF">B1R32_10826</name>
</gene>
<dbReference type="InParanoid" id="A0A2S8SSN0"/>
<sequence>MRRVSQKIDVVQVTFQPDWRDNRAAARFINPPPLRTLCLKWLVVAALILPHGLGGWKGLAVGVFFTLIWDVDFYLTRRRRHKSSFAKYPILSQTHIISVTDEGFGIYLGAAEPLPWSCVDRIVETRTRYLVVVLLQPEIYGREFQNAVAIPKRAFDSPAQCANFGALLKQKWAQHRNDIASIASAK</sequence>
<protein>
    <recommendedName>
        <fullName evidence="3">YcxB-like protein</fullName>
    </recommendedName>
</protein>
<dbReference type="Proteomes" id="UP000237684">
    <property type="component" value="Unassembled WGS sequence"/>
</dbReference>
<evidence type="ECO:0000313" key="1">
    <source>
        <dbReference type="EMBL" id="PQV63822.1"/>
    </source>
</evidence>
<accession>A0A2S8SSN0</accession>